<evidence type="ECO:0000313" key="3">
    <source>
        <dbReference type="Proteomes" id="UP000294664"/>
    </source>
</evidence>
<dbReference type="Proteomes" id="UP000294664">
    <property type="component" value="Unassembled WGS sequence"/>
</dbReference>
<dbReference type="Gene3D" id="3.40.50.720">
    <property type="entry name" value="NAD(P)-binding Rossmann-like Domain"/>
    <property type="match status" value="1"/>
</dbReference>
<gene>
    <name evidence="2" type="ORF">EDC64_103289</name>
</gene>
<dbReference type="SUPFAM" id="SSF51735">
    <property type="entry name" value="NAD(P)-binding Rossmann-fold domains"/>
    <property type="match status" value="1"/>
</dbReference>
<organism evidence="2 3">
    <name type="scientific">Aquabacter spiritensis</name>
    <dbReference type="NCBI Taxonomy" id="933073"/>
    <lineage>
        <taxon>Bacteria</taxon>
        <taxon>Pseudomonadati</taxon>
        <taxon>Pseudomonadota</taxon>
        <taxon>Alphaproteobacteria</taxon>
        <taxon>Hyphomicrobiales</taxon>
        <taxon>Xanthobacteraceae</taxon>
        <taxon>Aquabacter</taxon>
    </lineage>
</organism>
<proteinExistence type="predicted"/>
<accession>A0A4R3M4R7</accession>
<dbReference type="EMBL" id="SMAI01000003">
    <property type="protein sequence ID" value="TCT06185.1"/>
    <property type="molecule type" value="Genomic_DNA"/>
</dbReference>
<feature type="domain" description="RmlD-like substrate binding" evidence="1">
    <location>
        <begin position="33"/>
        <end position="149"/>
    </location>
</feature>
<reference evidence="2 3" key="1">
    <citation type="submission" date="2019-03" db="EMBL/GenBank/DDBJ databases">
        <title>Genomic Encyclopedia of Type Strains, Phase IV (KMG-IV): sequencing the most valuable type-strain genomes for metagenomic binning, comparative biology and taxonomic classification.</title>
        <authorList>
            <person name="Goeker M."/>
        </authorList>
    </citation>
    <scope>NUCLEOTIDE SEQUENCE [LARGE SCALE GENOMIC DNA]</scope>
    <source>
        <strain evidence="2 3">DSM 9035</strain>
    </source>
</reference>
<comment type="caution">
    <text evidence="2">The sequence shown here is derived from an EMBL/GenBank/DDBJ whole genome shotgun (WGS) entry which is preliminary data.</text>
</comment>
<dbReference type="AlphaFoldDB" id="A0A4R3M4R7"/>
<evidence type="ECO:0000259" key="1">
    <source>
        <dbReference type="Pfam" id="PF04321"/>
    </source>
</evidence>
<keyword evidence="3" id="KW-1185">Reference proteome</keyword>
<dbReference type="Pfam" id="PF04321">
    <property type="entry name" value="RmlD_sub_bind"/>
    <property type="match status" value="1"/>
</dbReference>
<dbReference type="InterPro" id="IPR029903">
    <property type="entry name" value="RmlD-like-bd"/>
</dbReference>
<dbReference type="RefSeq" id="WP_165933682.1">
    <property type="nucleotide sequence ID" value="NZ_SMAI01000003.1"/>
</dbReference>
<evidence type="ECO:0000313" key="2">
    <source>
        <dbReference type="EMBL" id="TCT06185.1"/>
    </source>
</evidence>
<sequence>MRALIGHSGFVGTNLKRAAAFDALYNSADIADIRGRAFDLVVCAAAPATMWAANADPARDLAGIDALVGHLAGAAIDRLVLVSTIAVLDDAAAGYDETGARYETAKAYGRNRRHLELALSAQVQRCHILRLPALFGHAIKKNFVFDLINPVPSFLKPDRLSDLLGAMPAESAAAARAFFVPDTALGMMRFERDAARAAGHDRILAQGFAAAGFTAPGFTNSESRFQYYALDRLWDDIKRCLAAEIPVLHVASAPLRAADIHLALTGTAFDNPGPPLYAEDMHSRYCAQWGGPAPYLYSAADTLADLTRFYREAVGA</sequence>
<dbReference type="InterPro" id="IPR036291">
    <property type="entry name" value="NAD(P)-bd_dom_sf"/>
</dbReference>
<protein>
    <submittedName>
        <fullName evidence="2">RmlD substrate binding domain-containing protein</fullName>
    </submittedName>
</protein>
<name>A0A4R3M4R7_9HYPH</name>